<evidence type="ECO:0000256" key="4">
    <source>
        <dbReference type="SAM" id="Phobius"/>
    </source>
</evidence>
<dbReference type="GO" id="GO:0043190">
    <property type="term" value="C:ATP-binding cassette (ABC) transporter complex"/>
    <property type="evidence" value="ECO:0007669"/>
    <property type="project" value="InterPro"/>
</dbReference>
<dbReference type="Gene3D" id="3.90.76.10">
    <property type="entry name" value="Dipeptide-binding Protein, Domain 1"/>
    <property type="match status" value="1"/>
</dbReference>
<evidence type="ECO:0000313" key="7">
    <source>
        <dbReference type="Proteomes" id="UP000179003"/>
    </source>
</evidence>
<dbReference type="InterPro" id="IPR030678">
    <property type="entry name" value="Peptide/Ni-bd"/>
</dbReference>
<dbReference type="PIRSF" id="PIRSF002741">
    <property type="entry name" value="MppA"/>
    <property type="match status" value="1"/>
</dbReference>
<sequence length="580" mass="65931">MKNTDIKKVFSRRFNISKLKKLEDTLKSLSLTEKTILGFFAVILALSTAIMLYKINDNFMIEIPEKGGSLTEGIIGTPRFINPLLAISNADRDLSSLIYSGLMKATPEGELVMDLAKEINVSEDGLTYDVTLKDDIYFHDNTEITAEDIKFTIEKTQDSIIKSPKKANWNGVEIEKISDKEIRFILKTPYSPFLENTTLGILPKHIWESVASEQFAFSQLNIEPIGSGPYKIEKVKTNSSGILESYTLESFNKYALGEPYISKITINLYPNEEKLVKAFEGGIVEGIGIISTEKAEELNNKGKRIERTTLPRIFGLFLNQNKNSIFTNMEIRKALNKSLDKQKIIDEILNGYGVPINGPVPPSSSYFDATTAENSLDIEGAIEILEKNGWKLNENRVREKTIKKVVTPFSFSISTSDAPELKAVAEILKEQWKKIGAEVTIKIFEVGDLNQNVIRPRDYESLLFGEIIGRDMDLFAFWHSSQRNDPGLNIALYANINSDKLLEEVRSTSVEEDRLKKYIKFQEEITDDVPAIFIYSPDFTYVLPTKIKNFSMKQITMPSERFLDVHNWNIETNKIWKIFQ</sequence>
<dbReference type="Gene3D" id="3.40.190.10">
    <property type="entry name" value="Periplasmic binding protein-like II"/>
    <property type="match status" value="1"/>
</dbReference>
<dbReference type="Gene3D" id="3.10.105.10">
    <property type="entry name" value="Dipeptide-binding Protein, Domain 3"/>
    <property type="match status" value="1"/>
</dbReference>
<dbReference type="STRING" id="1797582.A2442_03240"/>
<dbReference type="Proteomes" id="UP000179003">
    <property type="component" value="Unassembled WGS sequence"/>
</dbReference>
<dbReference type="SUPFAM" id="SSF53850">
    <property type="entry name" value="Periplasmic binding protein-like II"/>
    <property type="match status" value="1"/>
</dbReference>
<dbReference type="InterPro" id="IPR000914">
    <property type="entry name" value="SBP_5_dom"/>
</dbReference>
<dbReference type="Pfam" id="PF00496">
    <property type="entry name" value="SBP_bac_5"/>
    <property type="match status" value="1"/>
</dbReference>
<organism evidence="6 7">
    <name type="scientific">Candidatus Campbellbacteria bacterium RIFOXYC2_FULL_35_25</name>
    <dbReference type="NCBI Taxonomy" id="1797582"/>
    <lineage>
        <taxon>Bacteria</taxon>
        <taxon>Candidatus Campbelliibacteriota</taxon>
    </lineage>
</organism>
<evidence type="ECO:0000256" key="3">
    <source>
        <dbReference type="ARBA" id="ARBA00022729"/>
    </source>
</evidence>
<keyword evidence="2" id="KW-0813">Transport</keyword>
<dbReference type="GO" id="GO:1904680">
    <property type="term" value="F:peptide transmembrane transporter activity"/>
    <property type="evidence" value="ECO:0007669"/>
    <property type="project" value="TreeGrafter"/>
</dbReference>
<comment type="caution">
    <text evidence="6">The sequence shown here is derived from an EMBL/GenBank/DDBJ whole genome shotgun (WGS) entry which is preliminary data.</text>
</comment>
<comment type="similarity">
    <text evidence="1">Belongs to the bacterial solute-binding protein 5 family.</text>
</comment>
<keyword evidence="4" id="KW-0472">Membrane</keyword>
<dbReference type="InterPro" id="IPR039424">
    <property type="entry name" value="SBP_5"/>
</dbReference>
<evidence type="ECO:0000259" key="5">
    <source>
        <dbReference type="Pfam" id="PF00496"/>
    </source>
</evidence>
<keyword evidence="3" id="KW-0732">Signal</keyword>
<reference evidence="6 7" key="1">
    <citation type="journal article" date="2016" name="Nat. Commun.">
        <title>Thousands of microbial genomes shed light on interconnected biogeochemical processes in an aquifer system.</title>
        <authorList>
            <person name="Anantharaman K."/>
            <person name="Brown C.T."/>
            <person name="Hug L.A."/>
            <person name="Sharon I."/>
            <person name="Castelle C.J."/>
            <person name="Probst A.J."/>
            <person name="Thomas B.C."/>
            <person name="Singh A."/>
            <person name="Wilkins M.J."/>
            <person name="Karaoz U."/>
            <person name="Brodie E.L."/>
            <person name="Williams K.H."/>
            <person name="Hubbard S.S."/>
            <person name="Banfield J.F."/>
        </authorList>
    </citation>
    <scope>NUCLEOTIDE SEQUENCE [LARGE SCALE GENOMIC DNA]</scope>
</reference>
<evidence type="ECO:0000256" key="1">
    <source>
        <dbReference type="ARBA" id="ARBA00005695"/>
    </source>
</evidence>
<gene>
    <name evidence="6" type="ORF">A2442_03240</name>
</gene>
<dbReference type="AlphaFoldDB" id="A0A1F5EJA6"/>
<dbReference type="PANTHER" id="PTHR30290:SF9">
    <property type="entry name" value="OLIGOPEPTIDE-BINDING PROTEIN APPA"/>
    <property type="match status" value="1"/>
</dbReference>
<dbReference type="EMBL" id="MFAE01000005">
    <property type="protein sequence ID" value="OGD67492.1"/>
    <property type="molecule type" value="Genomic_DNA"/>
</dbReference>
<protein>
    <recommendedName>
        <fullName evidence="5">Solute-binding protein family 5 domain-containing protein</fullName>
    </recommendedName>
</protein>
<feature type="domain" description="Solute-binding protein family 5" evidence="5">
    <location>
        <begin position="110"/>
        <end position="460"/>
    </location>
</feature>
<accession>A0A1F5EJA6</accession>
<keyword evidence="4" id="KW-1133">Transmembrane helix</keyword>
<proteinExistence type="inferred from homology"/>
<dbReference type="GO" id="GO:0015833">
    <property type="term" value="P:peptide transport"/>
    <property type="evidence" value="ECO:0007669"/>
    <property type="project" value="TreeGrafter"/>
</dbReference>
<evidence type="ECO:0000313" key="6">
    <source>
        <dbReference type="EMBL" id="OGD67492.1"/>
    </source>
</evidence>
<evidence type="ECO:0000256" key="2">
    <source>
        <dbReference type="ARBA" id="ARBA00022448"/>
    </source>
</evidence>
<name>A0A1F5EJA6_9BACT</name>
<dbReference type="PANTHER" id="PTHR30290">
    <property type="entry name" value="PERIPLASMIC BINDING COMPONENT OF ABC TRANSPORTER"/>
    <property type="match status" value="1"/>
</dbReference>
<feature type="transmembrane region" description="Helical" evidence="4">
    <location>
        <begin position="36"/>
        <end position="55"/>
    </location>
</feature>
<keyword evidence="4" id="KW-0812">Transmembrane</keyword>
<dbReference type="GO" id="GO:0042597">
    <property type="term" value="C:periplasmic space"/>
    <property type="evidence" value="ECO:0007669"/>
    <property type="project" value="UniProtKB-ARBA"/>
</dbReference>